<dbReference type="EMBL" id="JAKZFC010000001">
    <property type="protein sequence ID" value="MCH7320315.1"/>
    <property type="molecule type" value="Genomic_DNA"/>
</dbReference>
<comment type="caution">
    <text evidence="5">The sequence shown here is derived from an EMBL/GenBank/DDBJ whole genome shotgun (WGS) entry which is preliminary data.</text>
</comment>
<dbReference type="Gene3D" id="3.40.1190.20">
    <property type="match status" value="1"/>
</dbReference>
<proteinExistence type="inferred from homology"/>
<dbReference type="SUPFAM" id="SSF53613">
    <property type="entry name" value="Ribokinase-like"/>
    <property type="match status" value="1"/>
</dbReference>
<accession>A0ABS9U7J0</accession>
<protein>
    <submittedName>
        <fullName evidence="5">Carbohydrate kinase</fullName>
    </submittedName>
</protein>
<organism evidence="5 6">
    <name type="scientific">Solibacillus palustris</name>
    <dbReference type="NCBI Taxonomy" id="2908203"/>
    <lineage>
        <taxon>Bacteria</taxon>
        <taxon>Bacillati</taxon>
        <taxon>Bacillota</taxon>
        <taxon>Bacilli</taxon>
        <taxon>Bacillales</taxon>
        <taxon>Caryophanaceae</taxon>
        <taxon>Solibacillus</taxon>
    </lineage>
</organism>
<reference evidence="5 6" key="1">
    <citation type="submission" date="2022-03" db="EMBL/GenBank/DDBJ databases">
        <authorList>
            <person name="Jo J.-H."/>
            <person name="Im W.-T."/>
        </authorList>
    </citation>
    <scope>NUCLEOTIDE SEQUENCE [LARGE SCALE GENOMIC DNA]</scope>
    <source>
        <strain evidence="5 6">MA9</strain>
    </source>
</reference>
<keyword evidence="2" id="KW-0808">Transferase</keyword>
<sequence>MKKILCIGELLIDFFTTEIQQSLIEATTFEKQAGGAPANVAAAIAKFGGNAYFCGKVGDDAFGHFLQQTLQNAGVCTEQLILDPSAPTTLAFVSREMGGERDFIFNRGADELLRIEDLHLQKLMAMDIIHFGSATALLSDPFSKTYEQLMQTLIMQNHFISFDPNYRANLWKGDTERFIEKCAPFIDAAHFIKMSSEELLLFAHTENFKEALNWATQFEDKAIAITQGAAGTIYIKNGAIIVVPSISVNAIDATGAGDAFVGAVLYELALRDTTEISQAEWVSIIEFANRVGAKVCEKVGAIEALPTLAEAKMA</sequence>
<dbReference type="RefSeq" id="WP_241367338.1">
    <property type="nucleotide sequence ID" value="NZ_JAKZFC010000001.1"/>
</dbReference>
<comment type="similarity">
    <text evidence="1">Belongs to the carbohydrate kinase PfkB family.</text>
</comment>
<dbReference type="PANTHER" id="PTHR43085">
    <property type="entry name" value="HEXOKINASE FAMILY MEMBER"/>
    <property type="match status" value="1"/>
</dbReference>
<dbReference type="InterPro" id="IPR011611">
    <property type="entry name" value="PfkB_dom"/>
</dbReference>
<dbReference type="CDD" id="cd01167">
    <property type="entry name" value="bac_FRK"/>
    <property type="match status" value="1"/>
</dbReference>
<evidence type="ECO:0000313" key="6">
    <source>
        <dbReference type="Proteomes" id="UP001316087"/>
    </source>
</evidence>
<dbReference type="Proteomes" id="UP001316087">
    <property type="component" value="Unassembled WGS sequence"/>
</dbReference>
<evidence type="ECO:0000256" key="3">
    <source>
        <dbReference type="ARBA" id="ARBA00022777"/>
    </source>
</evidence>
<evidence type="ECO:0000256" key="1">
    <source>
        <dbReference type="ARBA" id="ARBA00010688"/>
    </source>
</evidence>
<dbReference type="InterPro" id="IPR002173">
    <property type="entry name" value="Carboh/pur_kinase_PfkB_CS"/>
</dbReference>
<dbReference type="GO" id="GO:0016301">
    <property type="term" value="F:kinase activity"/>
    <property type="evidence" value="ECO:0007669"/>
    <property type="project" value="UniProtKB-KW"/>
</dbReference>
<dbReference type="Pfam" id="PF00294">
    <property type="entry name" value="PfkB"/>
    <property type="match status" value="1"/>
</dbReference>
<evidence type="ECO:0000256" key="2">
    <source>
        <dbReference type="ARBA" id="ARBA00022679"/>
    </source>
</evidence>
<keyword evidence="3 5" id="KW-0418">Kinase</keyword>
<dbReference type="PROSITE" id="PS00583">
    <property type="entry name" value="PFKB_KINASES_1"/>
    <property type="match status" value="1"/>
</dbReference>
<evidence type="ECO:0000259" key="4">
    <source>
        <dbReference type="Pfam" id="PF00294"/>
    </source>
</evidence>
<gene>
    <name evidence="5" type="ORF">LZ480_00320</name>
</gene>
<dbReference type="InterPro" id="IPR029056">
    <property type="entry name" value="Ribokinase-like"/>
</dbReference>
<evidence type="ECO:0000313" key="5">
    <source>
        <dbReference type="EMBL" id="MCH7320315.1"/>
    </source>
</evidence>
<dbReference type="PANTHER" id="PTHR43085:SF54">
    <property type="entry name" value="PUTATIVE-RELATED"/>
    <property type="match status" value="1"/>
</dbReference>
<name>A0ABS9U7J0_9BACL</name>
<keyword evidence="6" id="KW-1185">Reference proteome</keyword>
<feature type="domain" description="Carbohydrate kinase PfkB" evidence="4">
    <location>
        <begin position="1"/>
        <end position="307"/>
    </location>
</feature>
<dbReference type="InterPro" id="IPR050306">
    <property type="entry name" value="PfkB_Carbo_kinase"/>
</dbReference>